<dbReference type="PROSITE" id="PS00675">
    <property type="entry name" value="SIGMA54_INTERACT_1"/>
    <property type="match status" value="1"/>
</dbReference>
<dbReference type="Pfam" id="PF13306">
    <property type="entry name" value="LRR_5"/>
    <property type="match status" value="2"/>
</dbReference>
<keyword evidence="2" id="KW-1185">Reference proteome</keyword>
<dbReference type="InterPro" id="IPR032675">
    <property type="entry name" value="LRR_dom_sf"/>
</dbReference>
<dbReference type="Gene3D" id="3.40.50.12480">
    <property type="match status" value="2"/>
</dbReference>
<dbReference type="SUPFAM" id="SSF52540">
    <property type="entry name" value="P-loop containing nucleoside triphosphate hydrolases"/>
    <property type="match status" value="1"/>
</dbReference>
<name>A0ABR2L096_9EUKA</name>
<sequence>MKEFLEEKMQKQIEKEISEKFNEDISTFEEKCQIGENDSYICSLIREDSIEDFVSYVNTTNFNLSAKIKPSIFETNSFLIDKEPTLIEYAAFFGAIQIIHYMKYNNVPLTFSLWIYAIHSNNAEIIHFLENNGVKPEKDIKITKESFDDVFIESIKCHRITVSNYIKDNFYEQIQTNDHFFENFNDAIVNSLNFYFFPNQIVSIIWNKKKFNLVQLRFLLVKISIPSSVTSIEDDAFSYCSSLTQISIPSSVTFIGDGAFYGCSSLTQIIFESPSFITSIGNDAFSKCLSLAQISIPSSATSIGNNAFYKCSSLTQISFEIPSFITSIENGIFYGCSSLTKIQIPPSVTSIRNGAFYKCSSLTQITIPSSVSSIGYYAFYKCISLTQISFEIPSSIISIGDVAFYGCSSLKQISIPSTVISIGIFSFSECSSLSQIKIPSSVTSIENYAFYGCSSLTQLILENPSSLTKIGNFSFSRCSPLIRKSIPSSLSSIGIDTISECSQLIPKYIPLPKSSIKDSSDESSSSIQSTSYTNVAEKLMESVSYEGEIENAMSNNLFSSFNDPKIWSPFDLDCAIPNSSFYIARINSNLTISNVNTDDHDQNGSLYLVLRYTKDDIIKYLDYLKLEYNSYLNMENQMNESIFPVGYTRNISKEGFIFVFLTSTNLTLYNAIDYIKDLPFEERFSYAIKLINNINEAFIEQKITGFYLTPKTILINKQEESICLIGFIGCVDELKLCSITNEFSSFLIPNSISDALGLAKIVHFIIGDDISIPKFKEVMTSILQKNPSNRISLYDFTSQVLEIQKEISLIKEGKPTHPLIRQIRLVDIIKELSVLTKTKEDYPKIYELPSIITQPDPSKKIRRITVGPQIKSLKKEIKILIVGETGSGKTTFINCLANYLYGVQWEDDFRFIVTLEETDFGQYQTFNRSDYLTAYTFYWQPGFAVPYTVTLIDTSGFGFGTVSQRDHLFFEQIESLFKNENDYGIDSLNAVAFTINSSRPRIDSTNRFIFNSILIFFGKDVLNNFIIAATFADAGEPFVLDALRENQIPTDYVSKFNNSAFYGKCRGDIALINRLFWEMNQKNYASIFEFIEKMEPLSLSHVS</sequence>
<dbReference type="PANTHER" id="PTHR45661:SF3">
    <property type="entry name" value="IG-LIKE DOMAIN-CONTAINING PROTEIN"/>
    <property type="match status" value="1"/>
</dbReference>
<dbReference type="InterPro" id="IPR027417">
    <property type="entry name" value="P-loop_NTPase"/>
</dbReference>
<dbReference type="Proteomes" id="UP001470230">
    <property type="component" value="Unassembled WGS sequence"/>
</dbReference>
<dbReference type="SUPFAM" id="SSF48403">
    <property type="entry name" value="Ankyrin repeat"/>
    <property type="match status" value="1"/>
</dbReference>
<comment type="caution">
    <text evidence="1">The sequence shown here is derived from an EMBL/GenBank/DDBJ whole genome shotgun (WGS) entry which is preliminary data.</text>
</comment>
<proteinExistence type="predicted"/>
<protein>
    <submittedName>
        <fullName evidence="1">Uncharacterized protein</fullName>
    </submittedName>
</protein>
<evidence type="ECO:0000313" key="1">
    <source>
        <dbReference type="EMBL" id="KAK8896786.1"/>
    </source>
</evidence>
<dbReference type="InterPro" id="IPR025662">
    <property type="entry name" value="Sigma_54_int_dom_ATP-bd_1"/>
</dbReference>
<dbReference type="InterPro" id="IPR026906">
    <property type="entry name" value="LRR_5"/>
</dbReference>
<dbReference type="InterPro" id="IPR053139">
    <property type="entry name" value="Surface_bspA-like"/>
</dbReference>
<evidence type="ECO:0000313" key="2">
    <source>
        <dbReference type="Proteomes" id="UP001470230"/>
    </source>
</evidence>
<dbReference type="InterPro" id="IPR036770">
    <property type="entry name" value="Ankyrin_rpt-contain_sf"/>
</dbReference>
<dbReference type="Gene3D" id="3.80.10.10">
    <property type="entry name" value="Ribonuclease Inhibitor"/>
    <property type="match status" value="2"/>
</dbReference>
<dbReference type="EMBL" id="JAPFFF010000002">
    <property type="protein sequence ID" value="KAK8896786.1"/>
    <property type="molecule type" value="Genomic_DNA"/>
</dbReference>
<accession>A0ABR2L096</accession>
<dbReference type="SUPFAM" id="SSF52058">
    <property type="entry name" value="L domain-like"/>
    <property type="match status" value="1"/>
</dbReference>
<reference evidence="1 2" key="1">
    <citation type="submission" date="2024-04" db="EMBL/GenBank/DDBJ databases">
        <title>Tritrichomonas musculus Genome.</title>
        <authorList>
            <person name="Alves-Ferreira E."/>
            <person name="Grigg M."/>
            <person name="Lorenzi H."/>
            <person name="Galac M."/>
        </authorList>
    </citation>
    <scope>NUCLEOTIDE SEQUENCE [LARGE SCALE GENOMIC DNA]</scope>
    <source>
        <strain evidence="1 2">EAF2021</strain>
    </source>
</reference>
<dbReference type="PANTHER" id="PTHR45661">
    <property type="entry name" value="SURFACE ANTIGEN"/>
    <property type="match status" value="1"/>
</dbReference>
<gene>
    <name evidence="1" type="ORF">M9Y10_014704</name>
</gene>
<dbReference type="Gene3D" id="3.40.50.300">
    <property type="entry name" value="P-loop containing nucleotide triphosphate hydrolases"/>
    <property type="match status" value="1"/>
</dbReference>
<organism evidence="1 2">
    <name type="scientific">Tritrichomonas musculus</name>
    <dbReference type="NCBI Taxonomy" id="1915356"/>
    <lineage>
        <taxon>Eukaryota</taxon>
        <taxon>Metamonada</taxon>
        <taxon>Parabasalia</taxon>
        <taxon>Tritrichomonadida</taxon>
        <taxon>Tritrichomonadidae</taxon>
        <taxon>Tritrichomonas</taxon>
    </lineage>
</organism>